<reference evidence="3 4" key="1">
    <citation type="journal article" date="2021" name="MBio">
        <title>Poor Competitiveness of Bradyrhizobium in Pigeon Pea Root Colonization in Indian Soils.</title>
        <authorList>
            <person name="Chalasani D."/>
            <person name="Basu A."/>
            <person name="Pullabhotla S.V.S.R.N."/>
            <person name="Jorrin B."/>
            <person name="Neal A.L."/>
            <person name="Poole P.S."/>
            <person name="Podile A.R."/>
            <person name="Tkacz A."/>
        </authorList>
    </citation>
    <scope>NUCLEOTIDE SEQUENCE [LARGE SCALE GENOMIC DNA]</scope>
    <source>
        <strain evidence="3 4">HU12</strain>
    </source>
</reference>
<dbReference type="RefSeq" id="WP_220340055.1">
    <property type="nucleotide sequence ID" value="NZ_JAEUAX010000008.1"/>
</dbReference>
<dbReference type="SMART" id="SM00507">
    <property type="entry name" value="HNHc"/>
    <property type="match status" value="1"/>
</dbReference>
<accession>A0ABS7I2X1</accession>
<keyword evidence="3" id="KW-0378">Hydrolase</keyword>
<dbReference type="Pfam" id="PF02720">
    <property type="entry name" value="DUF222"/>
    <property type="match status" value="1"/>
</dbReference>
<comment type="caution">
    <text evidence="3">The sequence shown here is derived from an EMBL/GenBank/DDBJ whole genome shotgun (WGS) entry which is preliminary data.</text>
</comment>
<dbReference type="GO" id="GO:0004519">
    <property type="term" value="F:endonuclease activity"/>
    <property type="evidence" value="ECO:0007669"/>
    <property type="project" value="UniProtKB-KW"/>
</dbReference>
<evidence type="ECO:0000256" key="1">
    <source>
        <dbReference type="SAM" id="MobiDB-lite"/>
    </source>
</evidence>
<sequence>VGVGANGSEGEAGSEGSGGEAEVWFDERTIDQIRADLVADMLLTGSPLIDPALDRAPGGLGAIRARVQITIPVTTMTGVTSGGAELDGIAPIDPATAKRLAGGAPGWDRVMTDPVTGIVLAVDRYEVSPAQKRFLSARDRHCRTPGCRRPARLCDHDHTRDHALGGETALCNLACLCKRHHMLRHATEWKVRQLPGGVLEFTSPSGRSYIDTPTPRVVFLPSDEPAAPF</sequence>
<dbReference type="InterPro" id="IPR003870">
    <property type="entry name" value="DUF222"/>
</dbReference>
<dbReference type="CDD" id="cd00085">
    <property type="entry name" value="HNHc"/>
    <property type="match status" value="1"/>
</dbReference>
<keyword evidence="3" id="KW-0540">Nuclease</keyword>
<evidence type="ECO:0000313" key="3">
    <source>
        <dbReference type="EMBL" id="MBW9110939.1"/>
    </source>
</evidence>
<keyword evidence="3" id="KW-0255">Endonuclease</keyword>
<feature type="domain" description="HNH nuclease" evidence="2">
    <location>
        <begin position="130"/>
        <end position="182"/>
    </location>
</feature>
<feature type="non-terminal residue" evidence="3">
    <location>
        <position position="1"/>
    </location>
</feature>
<organism evidence="3 4">
    <name type="scientific">Microbacterium ureisolvens</name>
    <dbReference type="NCBI Taxonomy" id="2781186"/>
    <lineage>
        <taxon>Bacteria</taxon>
        <taxon>Bacillati</taxon>
        <taxon>Actinomycetota</taxon>
        <taxon>Actinomycetes</taxon>
        <taxon>Micrococcales</taxon>
        <taxon>Microbacteriaceae</taxon>
        <taxon>Microbacterium</taxon>
    </lineage>
</organism>
<proteinExistence type="predicted"/>
<keyword evidence="4" id="KW-1185">Reference proteome</keyword>
<feature type="region of interest" description="Disordered" evidence="1">
    <location>
        <begin position="1"/>
        <end position="23"/>
    </location>
</feature>
<dbReference type="EMBL" id="JAEUAX010000008">
    <property type="protein sequence ID" value="MBW9110939.1"/>
    <property type="molecule type" value="Genomic_DNA"/>
</dbReference>
<evidence type="ECO:0000313" key="4">
    <source>
        <dbReference type="Proteomes" id="UP000777440"/>
    </source>
</evidence>
<name>A0ABS7I2X1_9MICO</name>
<evidence type="ECO:0000259" key="2">
    <source>
        <dbReference type="SMART" id="SM00507"/>
    </source>
</evidence>
<gene>
    <name evidence="3" type="ORF">JNB61_14255</name>
</gene>
<protein>
    <submittedName>
        <fullName evidence="3">HNH endonuclease</fullName>
    </submittedName>
</protein>
<dbReference type="Proteomes" id="UP000777440">
    <property type="component" value="Unassembled WGS sequence"/>
</dbReference>
<dbReference type="InterPro" id="IPR003615">
    <property type="entry name" value="HNH_nuc"/>
</dbReference>